<feature type="repeat" description="LDL-receptor class B" evidence="18">
    <location>
        <begin position="984"/>
        <end position="1026"/>
    </location>
</feature>
<dbReference type="InterPro" id="IPR018097">
    <property type="entry name" value="EGF_Ca-bd_CS"/>
</dbReference>
<dbReference type="SUPFAM" id="SSF54511">
    <property type="entry name" value="GFP-like"/>
    <property type="match status" value="1"/>
</dbReference>
<dbReference type="Pfam" id="PF07474">
    <property type="entry name" value="G2F"/>
    <property type="match status" value="1"/>
</dbReference>
<evidence type="ECO:0000256" key="2">
    <source>
        <dbReference type="ARBA" id="ARBA00022525"/>
    </source>
</evidence>
<dbReference type="GO" id="GO:0007160">
    <property type="term" value="P:cell-matrix adhesion"/>
    <property type="evidence" value="ECO:0007669"/>
    <property type="project" value="Ensembl"/>
</dbReference>
<comment type="function">
    <text evidence="13">Sulfated glycoprotein widely distributed in basement membranes and tightly associated with laminin. Also binds to collagen IV and perlecan. It probably has a role in cell-extracellular matrix interactions.</text>
</comment>
<keyword evidence="12" id="KW-0325">Glycoprotein</keyword>
<dbReference type="Pfam" id="PF12947">
    <property type="entry name" value="EGF_3"/>
    <property type="match status" value="2"/>
</dbReference>
<feature type="chain" id="PRO_5003418155" description="Nidogen-1" evidence="20">
    <location>
        <begin position="22"/>
        <end position="1241"/>
    </location>
</feature>
<dbReference type="FunCoup" id="G1P7M5">
    <property type="interactions" value="511"/>
</dbReference>
<evidence type="ECO:0000256" key="16">
    <source>
        <dbReference type="ARBA" id="ARBA00083885"/>
    </source>
</evidence>
<dbReference type="HOGENOM" id="CLU_003163_1_0_1"/>
<keyword evidence="6 20" id="KW-0732">Signal</keyword>
<feature type="signal peptide" evidence="20">
    <location>
        <begin position="1"/>
        <end position="21"/>
    </location>
</feature>
<proteinExistence type="predicted"/>
<dbReference type="FunFam" id="2.120.10.30:FF:000030">
    <property type="entry name" value="Nidogen 1"/>
    <property type="match status" value="1"/>
</dbReference>
<dbReference type="Gene3D" id="2.120.10.30">
    <property type="entry name" value="TolB, C-terminal domain"/>
    <property type="match status" value="1"/>
</dbReference>
<dbReference type="GO" id="GO:0005604">
    <property type="term" value="C:basement membrane"/>
    <property type="evidence" value="ECO:0007669"/>
    <property type="project" value="UniProtKB-SubCell"/>
</dbReference>
<dbReference type="PROSITE" id="PS51220">
    <property type="entry name" value="NIDO"/>
    <property type="match status" value="1"/>
</dbReference>
<evidence type="ECO:0000256" key="17">
    <source>
        <dbReference type="PROSITE-ProRule" id="PRU00076"/>
    </source>
</evidence>
<dbReference type="InterPro" id="IPR000742">
    <property type="entry name" value="EGF"/>
</dbReference>
<evidence type="ECO:0000313" key="24">
    <source>
        <dbReference type="Ensembl" id="ENSMLUP00000006130.2"/>
    </source>
</evidence>
<dbReference type="STRING" id="59463.ENSMLUP00000006130"/>
<evidence type="ECO:0000259" key="23">
    <source>
        <dbReference type="PROSITE" id="PS51220"/>
    </source>
</evidence>
<organism evidence="24 25">
    <name type="scientific">Myotis lucifugus</name>
    <name type="common">Little brown bat</name>
    <dbReference type="NCBI Taxonomy" id="59463"/>
    <lineage>
        <taxon>Eukaryota</taxon>
        <taxon>Metazoa</taxon>
        <taxon>Chordata</taxon>
        <taxon>Craniata</taxon>
        <taxon>Vertebrata</taxon>
        <taxon>Euteleostomi</taxon>
        <taxon>Mammalia</taxon>
        <taxon>Eutheria</taxon>
        <taxon>Laurasiatheria</taxon>
        <taxon>Chiroptera</taxon>
        <taxon>Yangochiroptera</taxon>
        <taxon>Vespertilionidae</taxon>
        <taxon>Myotis</taxon>
    </lineage>
</organism>
<evidence type="ECO:0000256" key="15">
    <source>
        <dbReference type="ARBA" id="ARBA00072067"/>
    </source>
</evidence>
<evidence type="ECO:0000256" key="14">
    <source>
        <dbReference type="ARBA" id="ARBA00064792"/>
    </source>
</evidence>
<dbReference type="EMBL" id="AAPE02047065">
    <property type="status" value="NOT_ANNOTATED_CDS"/>
    <property type="molecule type" value="Genomic_DNA"/>
</dbReference>
<dbReference type="InterPro" id="IPR011042">
    <property type="entry name" value="6-blade_b-propeller_TolB-like"/>
</dbReference>
<comment type="caution">
    <text evidence="17">Lacks conserved residue(s) required for the propagation of feature annotation.</text>
</comment>
<dbReference type="InterPro" id="IPR001881">
    <property type="entry name" value="EGF-like_Ca-bd_dom"/>
</dbReference>
<dbReference type="EMBL" id="AAPE02047067">
    <property type="status" value="NOT_ANNOTATED_CDS"/>
    <property type="molecule type" value="Genomic_DNA"/>
</dbReference>
<dbReference type="GO" id="GO:0043394">
    <property type="term" value="F:proteoglycan binding"/>
    <property type="evidence" value="ECO:0007669"/>
    <property type="project" value="Ensembl"/>
</dbReference>
<dbReference type="GO" id="GO:0060070">
    <property type="term" value="P:canonical Wnt signaling pathway"/>
    <property type="evidence" value="ECO:0007669"/>
    <property type="project" value="TreeGrafter"/>
</dbReference>
<dbReference type="SMART" id="SM00179">
    <property type="entry name" value="EGF_CA"/>
    <property type="match status" value="3"/>
</dbReference>
<comment type="subcellular location">
    <subcellularLocation>
        <location evidence="1">Secreted</location>
        <location evidence="1">Extracellular space</location>
        <location evidence="1">Extracellular matrix</location>
        <location evidence="1">Basement membrane</location>
    </subcellularLocation>
</comment>
<feature type="compositionally biased region" description="Acidic residues" evidence="19">
    <location>
        <begin position="282"/>
        <end position="293"/>
    </location>
</feature>
<reference evidence="24" key="3">
    <citation type="submission" date="2025-09" db="UniProtKB">
        <authorList>
            <consortium name="Ensembl"/>
        </authorList>
    </citation>
    <scope>IDENTIFICATION</scope>
</reference>
<dbReference type="InterPro" id="IPR050778">
    <property type="entry name" value="Cueball_EGF_LRP_Nidogen"/>
</dbReference>
<keyword evidence="2" id="KW-0964">Secreted</keyword>
<dbReference type="OMA" id="PGTGNQF"/>
<dbReference type="GO" id="GO:0005509">
    <property type="term" value="F:calcium ion binding"/>
    <property type="evidence" value="ECO:0007669"/>
    <property type="project" value="InterPro"/>
</dbReference>
<dbReference type="PROSITE" id="PS00010">
    <property type="entry name" value="ASX_HYDROXYL"/>
    <property type="match status" value="3"/>
</dbReference>
<keyword evidence="11" id="KW-1015">Disulfide bond</keyword>
<evidence type="ECO:0000256" key="11">
    <source>
        <dbReference type="ARBA" id="ARBA00023157"/>
    </source>
</evidence>
<dbReference type="GO" id="GO:0010811">
    <property type="term" value="P:positive regulation of cell-substrate adhesion"/>
    <property type="evidence" value="ECO:0007669"/>
    <property type="project" value="Ensembl"/>
</dbReference>
<feature type="domain" description="EGF-like" evidence="21">
    <location>
        <begin position="795"/>
        <end position="833"/>
    </location>
</feature>
<dbReference type="PROSITE" id="PS01187">
    <property type="entry name" value="EGF_CA"/>
    <property type="match status" value="1"/>
</dbReference>
<keyword evidence="7" id="KW-0677">Repeat</keyword>
<dbReference type="EMBL" id="AAPE02047064">
    <property type="status" value="NOT_ANNOTATED_CDS"/>
    <property type="molecule type" value="Genomic_DNA"/>
</dbReference>
<dbReference type="SMART" id="SM00181">
    <property type="entry name" value="EGF"/>
    <property type="match status" value="5"/>
</dbReference>
<dbReference type="InterPro" id="IPR009030">
    <property type="entry name" value="Growth_fac_rcpt_cys_sf"/>
</dbReference>
<dbReference type="EMBL" id="AAPE02047066">
    <property type="status" value="NOT_ANNOTATED_CDS"/>
    <property type="molecule type" value="Genomic_DNA"/>
</dbReference>
<dbReference type="PANTHER" id="PTHR46513">
    <property type="entry name" value="VITELLOGENIN RECEPTOR-LIKE PROTEIN-RELATED-RELATED"/>
    <property type="match status" value="1"/>
</dbReference>
<dbReference type="SUPFAM" id="SSF63825">
    <property type="entry name" value="YWTD domain"/>
    <property type="match status" value="1"/>
</dbReference>
<evidence type="ECO:0000256" key="6">
    <source>
        <dbReference type="ARBA" id="ARBA00022729"/>
    </source>
</evidence>
<keyword evidence="10" id="KW-0130">Cell adhesion</keyword>
<dbReference type="FunFam" id="2.10.25.10:FF:000281">
    <property type="entry name" value="Nidogen 1"/>
    <property type="match status" value="1"/>
</dbReference>
<evidence type="ECO:0000256" key="13">
    <source>
        <dbReference type="ARBA" id="ARBA00057594"/>
    </source>
</evidence>
<evidence type="ECO:0000256" key="12">
    <source>
        <dbReference type="ARBA" id="ARBA00023180"/>
    </source>
</evidence>
<feature type="domain" description="EGF-like" evidence="21">
    <location>
        <begin position="658"/>
        <end position="699"/>
    </location>
</feature>
<dbReference type="eggNOG" id="KOG1214">
    <property type="taxonomic scope" value="Eukaryota"/>
</dbReference>
<dbReference type="SMART" id="SM00135">
    <property type="entry name" value="LY"/>
    <property type="match status" value="5"/>
</dbReference>
<dbReference type="Pfam" id="PF06119">
    <property type="entry name" value="NIDO"/>
    <property type="match status" value="1"/>
</dbReference>
<evidence type="ECO:0000256" key="3">
    <source>
        <dbReference type="ARBA" id="ARBA00022530"/>
    </source>
</evidence>
<keyword evidence="8" id="KW-0106">Calcium</keyword>
<dbReference type="GO" id="GO:0005518">
    <property type="term" value="F:collagen binding"/>
    <property type="evidence" value="ECO:0007669"/>
    <property type="project" value="Ensembl"/>
</dbReference>
<reference evidence="24 25" key="1">
    <citation type="journal article" date="2011" name="Nature">
        <title>A high-resolution map of human evolutionary constraint using 29 mammals.</title>
        <authorList>
            <person name="Lindblad-Toh K."/>
            <person name="Garber M."/>
            <person name="Zuk O."/>
            <person name="Lin M.F."/>
            <person name="Parker B.J."/>
            <person name="Washietl S."/>
            <person name="Kheradpour P."/>
            <person name="Ernst J."/>
            <person name="Jordan G."/>
            <person name="Mauceli E."/>
            <person name="Ward L.D."/>
            <person name="Lowe C.B."/>
            <person name="Holloway A.K."/>
            <person name="Clamp M."/>
            <person name="Gnerre S."/>
            <person name="Alfoldi J."/>
            <person name="Beal K."/>
            <person name="Chang J."/>
            <person name="Clawson H."/>
            <person name="Cuff J."/>
            <person name="Di Palma F."/>
            <person name="Fitzgerald S."/>
            <person name="Flicek P."/>
            <person name="Guttman M."/>
            <person name="Hubisz M.J."/>
            <person name="Jaffe D.B."/>
            <person name="Jungreis I."/>
            <person name="Kent W.J."/>
            <person name="Kostka D."/>
            <person name="Lara M."/>
            <person name="Martins A.L."/>
            <person name="Massingham T."/>
            <person name="Moltke I."/>
            <person name="Raney B.J."/>
            <person name="Rasmussen M.D."/>
            <person name="Robinson J."/>
            <person name="Stark A."/>
            <person name="Vilella A.J."/>
            <person name="Wen J."/>
            <person name="Xie X."/>
            <person name="Zody M.C."/>
            <person name="Baldwin J."/>
            <person name="Bloom T."/>
            <person name="Chin C.W."/>
            <person name="Heiman D."/>
            <person name="Nicol R."/>
            <person name="Nusbaum C."/>
            <person name="Young S."/>
            <person name="Wilkinson J."/>
            <person name="Worley K.C."/>
            <person name="Kovar C.L."/>
            <person name="Muzny D.M."/>
            <person name="Gibbs R.A."/>
            <person name="Cree A."/>
            <person name="Dihn H.H."/>
            <person name="Fowler G."/>
            <person name="Jhangiani S."/>
            <person name="Joshi V."/>
            <person name="Lee S."/>
            <person name="Lewis L.R."/>
            <person name="Nazareth L.V."/>
            <person name="Okwuonu G."/>
            <person name="Santibanez J."/>
            <person name="Warren W.C."/>
            <person name="Mardis E.R."/>
            <person name="Weinstock G.M."/>
            <person name="Wilson R.K."/>
            <person name="Delehaunty K."/>
            <person name="Dooling D."/>
            <person name="Fronik C."/>
            <person name="Fulton L."/>
            <person name="Fulton B."/>
            <person name="Graves T."/>
            <person name="Minx P."/>
            <person name="Sodergren E."/>
            <person name="Birney E."/>
            <person name="Margulies E.H."/>
            <person name="Herrero J."/>
            <person name="Green E.D."/>
            <person name="Haussler D."/>
            <person name="Siepel A."/>
            <person name="Goldman N."/>
            <person name="Pollard K.S."/>
            <person name="Pedersen J.S."/>
            <person name="Lander E.S."/>
            <person name="Kellis M."/>
        </authorList>
    </citation>
    <scope>NUCLEOTIDE SEQUENCE [LARGE SCALE GENOMIC DNA]</scope>
</reference>
<dbReference type="InterPro" id="IPR000152">
    <property type="entry name" value="EGF-type_Asp/Asn_hydroxyl_site"/>
</dbReference>
<dbReference type="InterPro" id="IPR000033">
    <property type="entry name" value="LDLR_classB_rpt"/>
</dbReference>
<feature type="compositionally biased region" description="Low complexity" evidence="19">
    <location>
        <begin position="327"/>
        <end position="336"/>
    </location>
</feature>
<evidence type="ECO:0000256" key="7">
    <source>
        <dbReference type="ARBA" id="ARBA00022737"/>
    </source>
</evidence>
<evidence type="ECO:0000256" key="10">
    <source>
        <dbReference type="ARBA" id="ARBA00022889"/>
    </source>
</evidence>
<dbReference type="InterPro" id="IPR006605">
    <property type="entry name" value="G2_nidogen/fibulin_G2F"/>
</dbReference>
<dbReference type="Gene3D" id="2.10.25.10">
    <property type="entry name" value="Laminin"/>
    <property type="match status" value="4"/>
</dbReference>
<dbReference type="FunFam" id="2.10.25.10:FF:000666">
    <property type="entry name" value="nidogen-1"/>
    <property type="match status" value="1"/>
</dbReference>
<evidence type="ECO:0000256" key="8">
    <source>
        <dbReference type="ARBA" id="ARBA00022837"/>
    </source>
</evidence>
<protein>
    <recommendedName>
        <fullName evidence="15">Nidogen-1</fullName>
    </recommendedName>
    <alternativeName>
        <fullName evidence="16">Entactin</fullName>
    </alternativeName>
</protein>
<dbReference type="CDD" id="cd00255">
    <property type="entry name" value="nidG2"/>
    <property type="match status" value="1"/>
</dbReference>
<gene>
    <name evidence="24" type="primary">NID1</name>
</gene>
<dbReference type="SMART" id="SM00539">
    <property type="entry name" value="NIDO"/>
    <property type="match status" value="1"/>
</dbReference>
<feature type="repeat" description="LDL-receptor class B" evidence="18">
    <location>
        <begin position="1070"/>
        <end position="1114"/>
    </location>
</feature>
<keyword evidence="25" id="KW-1185">Reference proteome</keyword>
<dbReference type="InterPro" id="IPR009017">
    <property type="entry name" value="GFP"/>
</dbReference>
<evidence type="ECO:0000256" key="4">
    <source>
        <dbReference type="ARBA" id="ARBA00022536"/>
    </source>
</evidence>
<dbReference type="Proteomes" id="UP000001074">
    <property type="component" value="Unassembled WGS sequence"/>
</dbReference>
<dbReference type="GeneTree" id="ENSGT00940000156318"/>
<dbReference type="GO" id="GO:0005886">
    <property type="term" value="C:plasma membrane"/>
    <property type="evidence" value="ECO:0007669"/>
    <property type="project" value="TreeGrafter"/>
</dbReference>
<feature type="repeat" description="LDL-receptor class B" evidence="18">
    <location>
        <begin position="1027"/>
        <end position="1069"/>
    </location>
</feature>
<dbReference type="GO" id="GO:0032836">
    <property type="term" value="P:glomerular basement membrane development"/>
    <property type="evidence" value="ECO:0007669"/>
    <property type="project" value="Ensembl"/>
</dbReference>
<dbReference type="AlphaFoldDB" id="G1P7M5"/>
<dbReference type="FunFam" id="2.40.155.10:FF:000001">
    <property type="entry name" value="Nidogen 1"/>
    <property type="match status" value="1"/>
</dbReference>
<evidence type="ECO:0000259" key="21">
    <source>
        <dbReference type="PROSITE" id="PS50026"/>
    </source>
</evidence>
<keyword evidence="5" id="KW-0765">Sulfation</keyword>
<evidence type="ECO:0000256" key="19">
    <source>
        <dbReference type="SAM" id="MobiDB-lite"/>
    </source>
</evidence>
<dbReference type="SUPFAM" id="SSF57184">
    <property type="entry name" value="Growth factor receptor domain"/>
    <property type="match status" value="1"/>
</dbReference>
<dbReference type="Gene3D" id="2.40.155.10">
    <property type="entry name" value="Green fluorescent protein"/>
    <property type="match status" value="1"/>
</dbReference>
<dbReference type="InParanoid" id="G1P7M5"/>
<evidence type="ECO:0000256" key="1">
    <source>
        <dbReference type="ARBA" id="ARBA00004302"/>
    </source>
</evidence>
<dbReference type="Ensembl" id="ENSMLUT00000006714.2">
    <property type="protein sequence ID" value="ENSMLUP00000006130.2"/>
    <property type="gene ID" value="ENSMLUG00000006697.2"/>
</dbReference>
<dbReference type="FunFam" id="2.10.25.10:FF:000297">
    <property type="entry name" value="Nidogen 1"/>
    <property type="match status" value="1"/>
</dbReference>
<evidence type="ECO:0000259" key="22">
    <source>
        <dbReference type="PROSITE" id="PS50993"/>
    </source>
</evidence>
<sequence>AAGAGTAWLLALLPMLPLLLAGRGGGLRRQELFPLRTALGDWEHEPGDKPSPALKLNPGLSFIEKNELRSEYVTTNGLIATSEPPAAESHPGLFPPTFGAVAPFLADLDTTDGLGKVYYREDSSPAVTRLAAECVQRGFPGVSFQPASAVVVTWESVAPYRGPSEDPAQEDKRNTFQAVLASSGSSSYAIFLYPEDGLQFTSTFSKRDQSQVPAMVAFSQGLVGRVLSSDGAYNIFANDRDSIGNLAKSSNSGQQGVWVFEIGGPDTASGVVSSDVILRADDGEDYDDDEDYDSVTSLGPEDLGTTPFPYETPRRGDTGTTRHRVLSPSRPATARPARPPTERTRSFQLPGARFPQQHPQVIDVDEVEESEVVFSYNTDSRPTCANSRHQCSVHAECRDYATGFCCSCVAGYTGNGRQCVAEGSPQRVNGKVKGRIFVGSSPVPVVFENTDLHSYVVMNQGRSYTAISTIPETVGYSLLPLAPVGGVIGWMFAVEQDGFRHGFSITGGEFTRQAEVTFVGHPGKLVIKQRFSGIDEHGHLTIDTELEGRVPQIPVGASVHIEPYTELYHYSRGVITSSSTREYTVTGPAAPASIHTYQWRQTITFQECVHDGARPAPPSTQQLSVDSVFVLYNQEERILRFALSNSIGPVRDGSPDALQNPCYLGTHGCDTNAACQPGAGNQFACECSIGFRGDGRTCHDIDECSEQPAVCGSHAVCNNHPGTFRCECEQGYRFSEEGTCVEMEASAPETRNGTGVITCFGLNSSQFRSMVLFGAICLGVSILQATNGDSKITVYVDECRPSRCHPDAFCYNTPGSFSCQCKPGYRGDGFRCAPGDHQKTNILLHLEECVCVGGNSHSLLPEASCSSPVQKKSTSGHVPGRECALEIERCVKWRVARCSPAVAGNREGACPAGLSTVAPPIHPGPSVPPAVIPLPPGTHLLFAQTGKIERLPLEGSTMKKTEAKALLHAPDKVIIGLAFDCVDKMVYWTDIGEPSIGRASLHGGEPATIIRQGLGSPEGLAVDHLGRNLFWTDSRLDRIEVAKLDGTQRRVLFDTDLVNPRGIATDPVRGNLYWTDWNRDSPKIETSYMDGTHRRVLVQDDLGLPNGLTFDAYSSQLCWVDAGTSRAECLRPEQPVRRRVLEGLQYPFSVTSFGKNLYYTDWKTNSVAAVDIAVAKETDTFHPHKQTRLYGITTALSQCPQGHNYCSVNNGGCTHLCLATPGSRTCRCPDNTLGVDCIERK</sequence>
<reference evidence="24" key="2">
    <citation type="submission" date="2025-08" db="UniProtKB">
        <authorList>
            <consortium name="Ensembl"/>
        </authorList>
    </citation>
    <scope>IDENTIFICATION</scope>
</reference>
<dbReference type="GO" id="GO:0043237">
    <property type="term" value="F:laminin-1 binding"/>
    <property type="evidence" value="ECO:0007669"/>
    <property type="project" value="Ensembl"/>
</dbReference>
<keyword evidence="4 17" id="KW-0245">EGF-like domain</keyword>
<dbReference type="InterPro" id="IPR003886">
    <property type="entry name" value="NIDO_dom"/>
</dbReference>
<dbReference type="Pfam" id="PF00058">
    <property type="entry name" value="Ldl_recept_b"/>
    <property type="match status" value="3"/>
</dbReference>
<feature type="domain" description="Nidogen G2 beta-barrel" evidence="22">
    <location>
        <begin position="424"/>
        <end position="657"/>
    </location>
</feature>
<dbReference type="Pfam" id="PF07645">
    <property type="entry name" value="EGF_CA"/>
    <property type="match status" value="1"/>
</dbReference>
<feature type="domain" description="EGF-like" evidence="21">
    <location>
        <begin position="700"/>
        <end position="741"/>
    </location>
</feature>
<dbReference type="CDD" id="cd00054">
    <property type="entry name" value="EGF_CA"/>
    <property type="match status" value="3"/>
</dbReference>
<dbReference type="EMBL" id="AAPE02047069">
    <property type="status" value="NOT_ANNOTATED_CDS"/>
    <property type="molecule type" value="Genomic_DNA"/>
</dbReference>
<evidence type="ECO:0000256" key="9">
    <source>
        <dbReference type="ARBA" id="ARBA00022869"/>
    </source>
</evidence>
<accession>G1P7M5</accession>
<evidence type="ECO:0000313" key="25">
    <source>
        <dbReference type="Proteomes" id="UP000001074"/>
    </source>
</evidence>
<evidence type="ECO:0000256" key="18">
    <source>
        <dbReference type="PROSITE-ProRule" id="PRU00461"/>
    </source>
</evidence>
<dbReference type="PROSITE" id="PS50993">
    <property type="entry name" value="NIDOGEN_G2"/>
    <property type="match status" value="1"/>
</dbReference>
<dbReference type="SMART" id="SM00682">
    <property type="entry name" value="G2F"/>
    <property type="match status" value="1"/>
</dbReference>
<evidence type="ECO:0000256" key="20">
    <source>
        <dbReference type="SAM" id="SignalP"/>
    </source>
</evidence>
<dbReference type="InterPro" id="IPR049883">
    <property type="entry name" value="NOTCH1_EGF-like"/>
</dbReference>
<dbReference type="PROSITE" id="PS51120">
    <property type="entry name" value="LDLRB"/>
    <property type="match status" value="3"/>
</dbReference>
<comment type="subunit">
    <text evidence="14">Interacts with FBLN1. Interacts with LGALS3BP. Interacts with PLXDC1. Interacts with SVEP1.</text>
</comment>
<keyword evidence="9" id="KW-0084">Basement membrane</keyword>
<dbReference type="PROSITE" id="PS01186">
    <property type="entry name" value="EGF_2"/>
    <property type="match status" value="4"/>
</dbReference>
<name>G1P7M5_MYOLU</name>
<dbReference type="GO" id="GO:0017147">
    <property type="term" value="F:Wnt-protein binding"/>
    <property type="evidence" value="ECO:0007669"/>
    <property type="project" value="TreeGrafter"/>
</dbReference>
<dbReference type="InterPro" id="IPR024731">
    <property type="entry name" value="NELL2-like_EGF"/>
</dbReference>
<dbReference type="PANTHER" id="PTHR46513:SF6">
    <property type="entry name" value="NIDOGEN-1"/>
    <property type="match status" value="1"/>
</dbReference>
<feature type="region of interest" description="Disordered" evidence="19">
    <location>
        <begin position="282"/>
        <end position="346"/>
    </location>
</feature>
<dbReference type="FunFam" id="2.10.25.10:FF:000270">
    <property type="entry name" value="Nidogen 1"/>
    <property type="match status" value="1"/>
</dbReference>
<dbReference type="GO" id="GO:0042813">
    <property type="term" value="F:Wnt receptor activity"/>
    <property type="evidence" value="ECO:0007669"/>
    <property type="project" value="TreeGrafter"/>
</dbReference>
<dbReference type="EMBL" id="AAPE02047068">
    <property type="status" value="NOT_ANNOTATED_CDS"/>
    <property type="molecule type" value="Genomic_DNA"/>
</dbReference>
<evidence type="ECO:0000256" key="5">
    <source>
        <dbReference type="ARBA" id="ARBA00022641"/>
    </source>
</evidence>
<dbReference type="Pfam" id="PF14670">
    <property type="entry name" value="FXa_inhibition"/>
    <property type="match status" value="1"/>
</dbReference>
<dbReference type="PROSITE" id="PS50026">
    <property type="entry name" value="EGF_3"/>
    <property type="match status" value="3"/>
</dbReference>
<keyword evidence="3" id="KW-0272">Extracellular matrix</keyword>
<feature type="domain" description="NIDO" evidence="23">
    <location>
        <begin position="103"/>
        <end position="265"/>
    </location>
</feature>